<dbReference type="PANTHER" id="PTHR33741">
    <property type="entry name" value="TRANSMEMBRANE PROTEIN DDB_G0269096-RELATED"/>
    <property type="match status" value="1"/>
</dbReference>
<protein>
    <submittedName>
        <fullName evidence="3">HPP family protein</fullName>
    </submittedName>
</protein>
<keyword evidence="4" id="KW-1185">Reference proteome</keyword>
<evidence type="ECO:0000313" key="4">
    <source>
        <dbReference type="Proteomes" id="UP000249499"/>
    </source>
</evidence>
<gene>
    <name evidence="3" type="ORF">PR017_17085</name>
</gene>
<dbReference type="EMBL" id="CP117255">
    <property type="protein sequence ID" value="WFR97348.1"/>
    <property type="molecule type" value="Genomic_DNA"/>
</dbReference>
<keyword evidence="1" id="KW-0472">Membrane</keyword>
<dbReference type="KEGG" id="rtu:PR017_17085"/>
<feature type="domain" description="HPP transmembrane region" evidence="2">
    <location>
        <begin position="14"/>
        <end position="163"/>
    </location>
</feature>
<accession>A0AAF1K6U9</accession>
<reference evidence="3 4" key="1">
    <citation type="journal article" date="2018" name="Sci. Rep.">
        <title>Rhizobium tumorigenes sp. nov., a novel plant tumorigenic bacterium isolated from cane gall tumors on thornless blackberry.</title>
        <authorList>
            <person name="Kuzmanovi N."/>
            <person name="Smalla K."/>
            <person name="Gronow S."/>
            <person name="PuBawska J."/>
        </authorList>
    </citation>
    <scope>NUCLEOTIDE SEQUENCE [LARGE SCALE GENOMIC DNA]</scope>
    <source>
        <strain evidence="3 4">1078</strain>
    </source>
</reference>
<dbReference type="PANTHER" id="PTHR33741:SF5">
    <property type="entry name" value="TRANSMEMBRANE PROTEIN DDB_G0269096-RELATED"/>
    <property type="match status" value="1"/>
</dbReference>
<keyword evidence="1" id="KW-1133">Transmembrane helix</keyword>
<dbReference type="RefSeq" id="WP_206423108.1">
    <property type="nucleotide sequence ID" value="NZ_CP117255.1"/>
</dbReference>
<dbReference type="Proteomes" id="UP000249499">
    <property type="component" value="Chromosome"/>
</dbReference>
<reference evidence="4" key="2">
    <citation type="journal article" date="2023" name="MicrobiologyOpen">
        <title>Genomics of the tumorigenes clade of the family Rhizobiaceae and description of Rhizobium rhododendri sp. nov.</title>
        <authorList>
            <person name="Kuzmanovic N."/>
            <person name="diCenzo G.C."/>
            <person name="Bunk B."/>
            <person name="Sproeer C."/>
            <person name="Fruehling A."/>
            <person name="Neumann-Schaal M."/>
            <person name="Overmann J."/>
            <person name="Smalla K."/>
        </authorList>
    </citation>
    <scope>NUCLEOTIDE SEQUENCE [LARGE SCALE GENOMIC DNA]</scope>
    <source>
        <strain evidence="4">1078</strain>
    </source>
</reference>
<evidence type="ECO:0000256" key="1">
    <source>
        <dbReference type="SAM" id="Phobius"/>
    </source>
</evidence>
<evidence type="ECO:0000259" key="2">
    <source>
        <dbReference type="Pfam" id="PF04982"/>
    </source>
</evidence>
<feature type="transmembrane region" description="Helical" evidence="1">
    <location>
        <begin position="93"/>
        <end position="111"/>
    </location>
</feature>
<evidence type="ECO:0000313" key="3">
    <source>
        <dbReference type="EMBL" id="WFR97348.1"/>
    </source>
</evidence>
<sequence>MHRHLRHFIHRHEPRGHWHGQLKAGIGACVGMLAVGALAIMTGIPLLIAPFGATAVLIFGQPKSPLAQPANVFGGYLIAAAIGTLAMAVAPGLWWTAAIAVGVAIGAMQLLRVTHPPAGAVPLVAFASHLSAGLLFTVVVVGALALIAIAVLHHAIPPKHQYPLRVD</sequence>
<dbReference type="InterPro" id="IPR058581">
    <property type="entry name" value="TM_HPP"/>
</dbReference>
<dbReference type="AlphaFoldDB" id="A0AAF1K6U9"/>
<name>A0AAF1K6U9_9HYPH</name>
<feature type="transmembrane region" description="Helical" evidence="1">
    <location>
        <begin position="123"/>
        <end position="156"/>
    </location>
</feature>
<dbReference type="Pfam" id="PF04982">
    <property type="entry name" value="TM_HPP"/>
    <property type="match status" value="1"/>
</dbReference>
<keyword evidence="1" id="KW-0812">Transmembrane</keyword>
<proteinExistence type="predicted"/>
<dbReference type="InterPro" id="IPR007065">
    <property type="entry name" value="HPP"/>
</dbReference>
<feature type="transmembrane region" description="Helical" evidence="1">
    <location>
        <begin position="25"/>
        <end position="58"/>
    </location>
</feature>
<feature type="transmembrane region" description="Helical" evidence="1">
    <location>
        <begin position="70"/>
        <end position="87"/>
    </location>
</feature>
<organism evidence="3 4">
    <name type="scientific">Rhizobium tumorigenes</name>
    <dbReference type="NCBI Taxonomy" id="2041385"/>
    <lineage>
        <taxon>Bacteria</taxon>
        <taxon>Pseudomonadati</taxon>
        <taxon>Pseudomonadota</taxon>
        <taxon>Alphaproteobacteria</taxon>
        <taxon>Hyphomicrobiales</taxon>
        <taxon>Rhizobiaceae</taxon>
        <taxon>Rhizobium/Agrobacterium group</taxon>
        <taxon>Rhizobium</taxon>
    </lineage>
</organism>